<name>A0A9X3D0P4_9ACTN</name>
<feature type="transmembrane region" description="Helical" evidence="1">
    <location>
        <begin position="86"/>
        <end position="106"/>
    </location>
</feature>
<dbReference type="PANTHER" id="PTHR37314:SF4">
    <property type="entry name" value="UPF0700 TRANSMEMBRANE PROTEIN YOAK"/>
    <property type="match status" value="1"/>
</dbReference>
<dbReference type="AlphaFoldDB" id="A0A9X3D0P4"/>
<feature type="transmembrane region" description="Helical" evidence="1">
    <location>
        <begin position="112"/>
        <end position="135"/>
    </location>
</feature>
<evidence type="ECO:0000313" key="3">
    <source>
        <dbReference type="Proteomes" id="UP001143347"/>
    </source>
</evidence>
<keyword evidence="1" id="KW-0472">Membrane</keyword>
<dbReference type="PANTHER" id="PTHR37314">
    <property type="entry name" value="SLR0142 PROTEIN"/>
    <property type="match status" value="1"/>
</dbReference>
<accession>A0A9X3D0P4</accession>
<feature type="transmembrane region" description="Helical" evidence="1">
    <location>
        <begin position="60"/>
        <end position="79"/>
    </location>
</feature>
<sequence>MTRPAAGIISAATLLLVAGFVDAIAFIYLQANFVSFMSGNTTVMGVSPSLGHWSDVGKCAGLIALFFAGVFVGSVINRTRRRPREWLLWTVTGTMALGATVAGLQPDSSGQGIAGAGVTGMLVVAVATGMINAIFERDAAVPYGLTYVTGTLVRSARQLADTVVTRGDHTDAPRRAWLKSLGMWSLLAVGAVGGGYGFRWLTLAALWIPVVALLVMALTTALARVVNRAG</sequence>
<dbReference type="RefSeq" id="WP_266059928.1">
    <property type="nucleotide sequence ID" value="NZ_JAPKFM010000002.1"/>
</dbReference>
<gene>
    <name evidence="2" type="ORF">OSB52_02075</name>
</gene>
<dbReference type="InterPro" id="IPR010699">
    <property type="entry name" value="DUF1275"/>
</dbReference>
<keyword evidence="3" id="KW-1185">Reference proteome</keyword>
<feature type="transmembrane region" description="Helical" evidence="1">
    <location>
        <begin position="176"/>
        <end position="198"/>
    </location>
</feature>
<reference evidence="2" key="1">
    <citation type="submission" date="2022-10" db="EMBL/GenBank/DDBJ databases">
        <title>WGS of marine actinomycetes from Thailand.</title>
        <authorList>
            <person name="Thawai C."/>
        </authorList>
    </citation>
    <scope>NUCLEOTIDE SEQUENCE</scope>
    <source>
        <strain evidence="2">SW21</strain>
    </source>
</reference>
<dbReference type="EMBL" id="JAPKFM010000002">
    <property type="protein sequence ID" value="MCX2962874.1"/>
    <property type="molecule type" value="Genomic_DNA"/>
</dbReference>
<keyword evidence="1" id="KW-1133">Transmembrane helix</keyword>
<evidence type="ECO:0000256" key="1">
    <source>
        <dbReference type="SAM" id="Phobius"/>
    </source>
</evidence>
<proteinExistence type="predicted"/>
<protein>
    <submittedName>
        <fullName evidence="2">YoaK family protein</fullName>
    </submittedName>
</protein>
<organism evidence="2 3">
    <name type="scientific">Gordonia aquimaris</name>
    <dbReference type="NCBI Taxonomy" id="2984863"/>
    <lineage>
        <taxon>Bacteria</taxon>
        <taxon>Bacillati</taxon>
        <taxon>Actinomycetota</taxon>
        <taxon>Actinomycetes</taxon>
        <taxon>Mycobacteriales</taxon>
        <taxon>Gordoniaceae</taxon>
        <taxon>Gordonia</taxon>
    </lineage>
</organism>
<keyword evidence="1" id="KW-0812">Transmembrane</keyword>
<feature type="transmembrane region" description="Helical" evidence="1">
    <location>
        <begin position="204"/>
        <end position="226"/>
    </location>
</feature>
<dbReference type="Proteomes" id="UP001143347">
    <property type="component" value="Unassembled WGS sequence"/>
</dbReference>
<dbReference type="Pfam" id="PF06912">
    <property type="entry name" value="DUF1275"/>
    <property type="match status" value="1"/>
</dbReference>
<comment type="caution">
    <text evidence="2">The sequence shown here is derived from an EMBL/GenBank/DDBJ whole genome shotgun (WGS) entry which is preliminary data.</text>
</comment>
<evidence type="ECO:0000313" key="2">
    <source>
        <dbReference type="EMBL" id="MCX2962874.1"/>
    </source>
</evidence>